<name>A0ACC0BQY8_CATRO</name>
<protein>
    <submittedName>
        <fullName evidence="1">Uncharacterized protein</fullName>
    </submittedName>
</protein>
<evidence type="ECO:0000313" key="1">
    <source>
        <dbReference type="EMBL" id="KAI5674923.1"/>
    </source>
</evidence>
<gene>
    <name evidence="1" type="ORF">M9H77_05873</name>
</gene>
<dbReference type="EMBL" id="CM044702">
    <property type="protein sequence ID" value="KAI5674923.1"/>
    <property type="molecule type" value="Genomic_DNA"/>
</dbReference>
<proteinExistence type="predicted"/>
<comment type="caution">
    <text evidence="1">The sequence shown here is derived from an EMBL/GenBank/DDBJ whole genome shotgun (WGS) entry which is preliminary data.</text>
</comment>
<keyword evidence="2" id="KW-1185">Reference proteome</keyword>
<evidence type="ECO:0000313" key="2">
    <source>
        <dbReference type="Proteomes" id="UP001060085"/>
    </source>
</evidence>
<sequence>MSFVSVYHPIPFLIQPIIYRKKFFPRIPYNNASEIKASAAEEIRVCTNRTCRRQGSIETLQILSGIAPPNVAVNSCGCLGRCGAGPNAVVLPGGVFVRHCGTPSKAANLMISILGGFDGNEDDKSKNCLESLALRTRAEDRMANGDFDEALVLLSQAIDLKPFGGLHIIYRSRSAAKLAVGNITGALEDAKEALAIAPKYPKAYICQGDALMSIGKLDAAKKSYSIALELDPSLRRSKSFKRLGADNELSQNELDFGKIPRPQTPTRLPDTPVLDGNHGNSTTLQNKD</sequence>
<dbReference type="Proteomes" id="UP001060085">
    <property type="component" value="Linkage Group LG02"/>
</dbReference>
<reference evidence="2" key="1">
    <citation type="journal article" date="2023" name="Nat. Plants">
        <title>Single-cell RNA sequencing provides a high-resolution roadmap for understanding the multicellular compartmentation of specialized metabolism.</title>
        <authorList>
            <person name="Sun S."/>
            <person name="Shen X."/>
            <person name="Li Y."/>
            <person name="Li Y."/>
            <person name="Wang S."/>
            <person name="Li R."/>
            <person name="Zhang H."/>
            <person name="Shen G."/>
            <person name="Guo B."/>
            <person name="Wei J."/>
            <person name="Xu J."/>
            <person name="St-Pierre B."/>
            <person name="Chen S."/>
            <person name="Sun C."/>
        </authorList>
    </citation>
    <scope>NUCLEOTIDE SEQUENCE [LARGE SCALE GENOMIC DNA]</scope>
</reference>
<organism evidence="1 2">
    <name type="scientific">Catharanthus roseus</name>
    <name type="common">Madagascar periwinkle</name>
    <name type="synonym">Vinca rosea</name>
    <dbReference type="NCBI Taxonomy" id="4058"/>
    <lineage>
        <taxon>Eukaryota</taxon>
        <taxon>Viridiplantae</taxon>
        <taxon>Streptophyta</taxon>
        <taxon>Embryophyta</taxon>
        <taxon>Tracheophyta</taxon>
        <taxon>Spermatophyta</taxon>
        <taxon>Magnoliopsida</taxon>
        <taxon>eudicotyledons</taxon>
        <taxon>Gunneridae</taxon>
        <taxon>Pentapetalae</taxon>
        <taxon>asterids</taxon>
        <taxon>lamiids</taxon>
        <taxon>Gentianales</taxon>
        <taxon>Apocynaceae</taxon>
        <taxon>Rauvolfioideae</taxon>
        <taxon>Vinceae</taxon>
        <taxon>Catharanthinae</taxon>
        <taxon>Catharanthus</taxon>
    </lineage>
</organism>
<accession>A0ACC0BQY8</accession>